<sequence>MQVESPCQASVSGLHAGDGIDYLPIDATIAQMKVCLSRFVSSYHAAWLRDGLLARPVFVMAWVTCNIRCQLQLVLHASKADCGVDLSSMSLLGQKARRFVALDAMCDIGGHDSLDESQKEKLRNLLHNHTDIFEFSKRIQFKDVNVKHRINTGDHLLTKQRPYRVAPRERQIIQDNKMEKLDIIQSSESPWASPVILIRKKDGSWRFCVDYRRLNKITEKDVYPLPRIDDTLDCLRGARFYSSMDLQSGYW</sequence>
<dbReference type="PROSITE" id="PS50878">
    <property type="entry name" value="RT_POL"/>
    <property type="match status" value="1"/>
</dbReference>
<dbReference type="PANTHER" id="PTHR24559:SF444">
    <property type="entry name" value="REVERSE TRANSCRIPTASE DOMAIN-CONTAINING PROTEIN"/>
    <property type="match status" value="1"/>
</dbReference>
<proteinExistence type="predicted"/>
<dbReference type="InterPro" id="IPR053134">
    <property type="entry name" value="RNA-dir_DNA_polymerase"/>
</dbReference>
<dbReference type="SUPFAM" id="SSF56672">
    <property type="entry name" value="DNA/RNA polymerases"/>
    <property type="match status" value="1"/>
</dbReference>
<organism evidence="2 3">
    <name type="scientific">Cordylochernes scorpioides</name>
    <dbReference type="NCBI Taxonomy" id="51811"/>
    <lineage>
        <taxon>Eukaryota</taxon>
        <taxon>Metazoa</taxon>
        <taxon>Ecdysozoa</taxon>
        <taxon>Arthropoda</taxon>
        <taxon>Chelicerata</taxon>
        <taxon>Arachnida</taxon>
        <taxon>Pseudoscorpiones</taxon>
        <taxon>Cheliferoidea</taxon>
        <taxon>Chernetidae</taxon>
        <taxon>Cordylochernes</taxon>
    </lineage>
</organism>
<protein>
    <submittedName>
        <fullName evidence="2">K02A2.6-like</fullName>
    </submittedName>
</protein>
<dbReference type="InterPro" id="IPR000477">
    <property type="entry name" value="RT_dom"/>
</dbReference>
<evidence type="ECO:0000259" key="1">
    <source>
        <dbReference type="PROSITE" id="PS50878"/>
    </source>
</evidence>
<feature type="domain" description="Reverse transcriptase" evidence="1">
    <location>
        <begin position="179"/>
        <end position="251"/>
    </location>
</feature>
<dbReference type="Gene3D" id="3.10.10.10">
    <property type="entry name" value="HIV Type 1 Reverse Transcriptase, subunit A, domain 1"/>
    <property type="match status" value="1"/>
</dbReference>
<dbReference type="CDD" id="cd01647">
    <property type="entry name" value="RT_LTR"/>
    <property type="match status" value="1"/>
</dbReference>
<dbReference type="Gene3D" id="3.30.70.270">
    <property type="match status" value="1"/>
</dbReference>
<evidence type="ECO:0000313" key="2">
    <source>
        <dbReference type="EMBL" id="UYV65349.1"/>
    </source>
</evidence>
<gene>
    <name evidence="2" type="ORF">LAZ67_3004023</name>
</gene>
<name>A0ABY6KAC6_9ARAC</name>
<dbReference type="EMBL" id="CP092865">
    <property type="protein sequence ID" value="UYV65349.1"/>
    <property type="molecule type" value="Genomic_DNA"/>
</dbReference>
<accession>A0ABY6KAC6</accession>
<dbReference type="InterPro" id="IPR043502">
    <property type="entry name" value="DNA/RNA_pol_sf"/>
</dbReference>
<dbReference type="PANTHER" id="PTHR24559">
    <property type="entry name" value="TRANSPOSON TY3-I GAG-POL POLYPROTEIN"/>
    <property type="match status" value="1"/>
</dbReference>
<dbReference type="InterPro" id="IPR043128">
    <property type="entry name" value="Rev_trsase/Diguanyl_cyclase"/>
</dbReference>
<keyword evidence="3" id="KW-1185">Reference proteome</keyword>
<evidence type="ECO:0000313" key="3">
    <source>
        <dbReference type="Proteomes" id="UP001235939"/>
    </source>
</evidence>
<dbReference type="Proteomes" id="UP001235939">
    <property type="component" value="Chromosome 03"/>
</dbReference>
<reference evidence="2 3" key="1">
    <citation type="submission" date="2022-01" db="EMBL/GenBank/DDBJ databases">
        <title>A chromosomal length assembly of Cordylochernes scorpioides.</title>
        <authorList>
            <person name="Zeh D."/>
            <person name="Zeh J."/>
        </authorList>
    </citation>
    <scope>NUCLEOTIDE SEQUENCE [LARGE SCALE GENOMIC DNA]</scope>
    <source>
        <strain evidence="2">IN4F17</strain>
        <tissue evidence="2">Whole Body</tissue>
    </source>
</reference>